<dbReference type="InterPro" id="IPR003593">
    <property type="entry name" value="AAA+_ATPase"/>
</dbReference>
<comment type="catalytic activity">
    <reaction evidence="6 8">
        <text>dCMP + ATP = dCDP + ADP</text>
        <dbReference type="Rhea" id="RHEA:25094"/>
        <dbReference type="ChEBI" id="CHEBI:30616"/>
        <dbReference type="ChEBI" id="CHEBI:57566"/>
        <dbReference type="ChEBI" id="CHEBI:58593"/>
        <dbReference type="ChEBI" id="CHEBI:456216"/>
        <dbReference type="EC" id="2.7.4.25"/>
    </reaction>
</comment>
<dbReference type="EC" id="2.7.4.25" evidence="8"/>
<gene>
    <name evidence="8 10" type="primary">cmk</name>
    <name evidence="10" type="ORF">N7603_07055</name>
</gene>
<accession>A0ABT2Q0B4</accession>
<evidence type="ECO:0000256" key="8">
    <source>
        <dbReference type="HAMAP-Rule" id="MF_00238"/>
    </source>
</evidence>
<evidence type="ECO:0000256" key="5">
    <source>
        <dbReference type="ARBA" id="ARBA00022840"/>
    </source>
</evidence>
<dbReference type="HAMAP" id="MF_00238">
    <property type="entry name" value="Cytidyl_kinase_type1"/>
    <property type="match status" value="1"/>
</dbReference>
<dbReference type="GO" id="GO:0016301">
    <property type="term" value="F:kinase activity"/>
    <property type="evidence" value="ECO:0007669"/>
    <property type="project" value="UniProtKB-KW"/>
</dbReference>
<dbReference type="SUPFAM" id="SSF52540">
    <property type="entry name" value="P-loop containing nucleoside triphosphate hydrolases"/>
    <property type="match status" value="1"/>
</dbReference>
<name>A0ABT2Q0B4_9MOLU</name>
<evidence type="ECO:0000256" key="6">
    <source>
        <dbReference type="ARBA" id="ARBA00047615"/>
    </source>
</evidence>
<evidence type="ECO:0000256" key="7">
    <source>
        <dbReference type="ARBA" id="ARBA00048478"/>
    </source>
</evidence>
<dbReference type="PANTHER" id="PTHR21299">
    <property type="entry name" value="CYTIDYLATE KINASE/PANTOATE-BETA-ALANINE LIGASE"/>
    <property type="match status" value="1"/>
</dbReference>
<dbReference type="EMBL" id="JAOEGN010000013">
    <property type="protein sequence ID" value="MCU0105412.1"/>
    <property type="molecule type" value="Genomic_DNA"/>
</dbReference>
<dbReference type="InterPro" id="IPR027417">
    <property type="entry name" value="P-loop_NTPase"/>
</dbReference>
<evidence type="ECO:0000256" key="2">
    <source>
        <dbReference type="ARBA" id="ARBA00022679"/>
    </source>
</evidence>
<dbReference type="Gene3D" id="3.40.50.300">
    <property type="entry name" value="P-loop containing nucleotide triphosphate hydrolases"/>
    <property type="match status" value="1"/>
</dbReference>
<organism evidence="10 11">
    <name type="scientific">Paracholeplasma vituli</name>
    <dbReference type="NCBI Taxonomy" id="69473"/>
    <lineage>
        <taxon>Bacteria</taxon>
        <taxon>Bacillati</taxon>
        <taxon>Mycoplasmatota</taxon>
        <taxon>Mollicutes</taxon>
        <taxon>Acholeplasmatales</taxon>
        <taxon>Acholeplasmataceae</taxon>
        <taxon>Paracholeplasma</taxon>
    </lineage>
</organism>
<reference evidence="11" key="1">
    <citation type="submission" date="2023-07" db="EMBL/GenBank/DDBJ databases">
        <title>Novel Mycoplasma species identified in domestic and wild animals.</title>
        <authorList>
            <person name="Volokhov D.V."/>
            <person name="Furtak V.A."/>
            <person name="Zagorodnyaya T.A."/>
        </authorList>
    </citation>
    <scope>NUCLEOTIDE SEQUENCE [LARGE SCALE GENOMIC DNA]</scope>
    <source>
        <strain evidence="11">92-19</strain>
    </source>
</reference>
<dbReference type="InterPro" id="IPR003136">
    <property type="entry name" value="Cytidylate_kin"/>
</dbReference>
<dbReference type="CDD" id="cd02020">
    <property type="entry name" value="CMPK"/>
    <property type="match status" value="1"/>
</dbReference>
<keyword evidence="2 8" id="KW-0808">Transferase</keyword>
<keyword evidence="5 8" id="KW-0067">ATP-binding</keyword>
<comment type="subcellular location">
    <subcellularLocation>
        <location evidence="8">Cytoplasm</location>
    </subcellularLocation>
</comment>
<dbReference type="SMART" id="SM00382">
    <property type="entry name" value="AAA"/>
    <property type="match status" value="1"/>
</dbReference>
<keyword evidence="3 8" id="KW-0547">Nucleotide-binding</keyword>
<proteinExistence type="inferred from homology"/>
<dbReference type="RefSeq" id="WP_262096723.1">
    <property type="nucleotide sequence ID" value="NZ_JAOEGN010000013.1"/>
</dbReference>
<protein>
    <recommendedName>
        <fullName evidence="8">Cytidylate kinase</fullName>
        <shortName evidence="8">CK</shortName>
        <ecNumber evidence="8">2.7.4.25</ecNumber>
    </recommendedName>
    <alternativeName>
        <fullName evidence="8">Cytidine monophosphate kinase</fullName>
        <shortName evidence="8">CMP kinase</shortName>
    </alternativeName>
</protein>
<evidence type="ECO:0000313" key="10">
    <source>
        <dbReference type="EMBL" id="MCU0105412.1"/>
    </source>
</evidence>
<dbReference type="PANTHER" id="PTHR21299:SF2">
    <property type="entry name" value="CYTIDYLATE KINASE"/>
    <property type="match status" value="1"/>
</dbReference>
<dbReference type="Pfam" id="PF02224">
    <property type="entry name" value="Cytidylate_kin"/>
    <property type="match status" value="1"/>
</dbReference>
<evidence type="ECO:0000256" key="4">
    <source>
        <dbReference type="ARBA" id="ARBA00022777"/>
    </source>
</evidence>
<keyword evidence="11" id="KW-1185">Reference proteome</keyword>
<keyword evidence="8" id="KW-0963">Cytoplasm</keyword>
<dbReference type="Proteomes" id="UP001209076">
    <property type="component" value="Unassembled WGS sequence"/>
</dbReference>
<evidence type="ECO:0000259" key="9">
    <source>
        <dbReference type="SMART" id="SM00382"/>
    </source>
</evidence>
<evidence type="ECO:0000313" key="11">
    <source>
        <dbReference type="Proteomes" id="UP001209076"/>
    </source>
</evidence>
<comment type="caution">
    <text evidence="10">The sequence shown here is derived from an EMBL/GenBank/DDBJ whole genome shotgun (WGS) entry which is preliminary data.</text>
</comment>
<dbReference type="InterPro" id="IPR011994">
    <property type="entry name" value="Cytidylate_kinase_dom"/>
</dbReference>
<feature type="domain" description="AAA+ ATPase" evidence="9">
    <location>
        <begin position="2"/>
        <end position="224"/>
    </location>
</feature>
<sequence length="228" mass="25948">MPGFKVAIDGPAGSGKSTISKRIAEQLNLTHIDTGAMYRAITYIALQKNIDLNDEASYVFMQDLKVRYEKNRIYVNDLDVTDKIRTDAVTRNVSKVSSFPYVRRILVQIQKDAAQNIDVIMDGRDIGSVVLPDADLKIFLTANVKERAKRRQKDKEVLGIKQELDALENEILERDHKDSTRKESPLVCPPDAIVIDTTHYSIEDTTKRITEEILKKEKYHGRTTNEGR</sequence>
<evidence type="ECO:0000256" key="3">
    <source>
        <dbReference type="ARBA" id="ARBA00022741"/>
    </source>
</evidence>
<keyword evidence="4 8" id="KW-0418">Kinase</keyword>
<evidence type="ECO:0000256" key="1">
    <source>
        <dbReference type="ARBA" id="ARBA00009427"/>
    </source>
</evidence>
<comment type="similarity">
    <text evidence="1 8">Belongs to the cytidylate kinase family. Type 1 subfamily.</text>
</comment>
<feature type="binding site" evidence="8">
    <location>
        <begin position="10"/>
        <end position="18"/>
    </location>
    <ligand>
        <name>ATP</name>
        <dbReference type="ChEBI" id="CHEBI:30616"/>
    </ligand>
</feature>
<comment type="catalytic activity">
    <reaction evidence="7 8">
        <text>CMP + ATP = CDP + ADP</text>
        <dbReference type="Rhea" id="RHEA:11600"/>
        <dbReference type="ChEBI" id="CHEBI:30616"/>
        <dbReference type="ChEBI" id="CHEBI:58069"/>
        <dbReference type="ChEBI" id="CHEBI:60377"/>
        <dbReference type="ChEBI" id="CHEBI:456216"/>
        <dbReference type="EC" id="2.7.4.25"/>
    </reaction>
</comment>
<dbReference type="NCBIfam" id="TIGR00017">
    <property type="entry name" value="cmk"/>
    <property type="match status" value="1"/>
</dbReference>